<name>A0AAW1TCA6_9CHLO</name>
<evidence type="ECO:0000313" key="2">
    <source>
        <dbReference type="EMBL" id="KAK9866375.1"/>
    </source>
</evidence>
<sequence>MPQALLSSSPSSVHCQVRFVNNGPCALRVIWLDYGGKEVAYATLQPSTQHIQDTYVTHPWILKRVDTGEVVGRYCGSDATVEVTSHGSTAHAGVHSPIWPGSHLWPGHWGAYSTKEEVLGISIMAFDCVQPEAVGIAAQLLCRMLAGCDPGMLRRLQQAHAALAIIGRHQVTTDIPQHSHLRGQKCNTLDRTYDGGTRGLGGSTTNPVASCGEENLTMHDDRHYSQENILIHEFGHSVMCIGMTNGQRQGVQTAYTAAKSRGLYHPSCYSMENADEYWAELTQSWFEATARTDVNSGIDTRQKVKQRDGQMAALLHQVYGDMPWRYWHDCPAAFPCPGRHERAGLPSTGWQPAPQPTGAMQEIHAVQPIVASPPDAAGFTASRAGTSSGHLCGVCTVM</sequence>
<protein>
    <recommendedName>
        <fullName evidence="1">von Hippel-Lindau disease tumour suppressor beta domain-containing protein</fullName>
    </recommendedName>
</protein>
<evidence type="ECO:0000259" key="1">
    <source>
        <dbReference type="Pfam" id="PF01847"/>
    </source>
</evidence>
<dbReference type="Gene3D" id="3.40.390.10">
    <property type="entry name" value="Collagenase (Catalytic Domain)"/>
    <property type="match status" value="1"/>
</dbReference>
<organism evidence="2 3">
    <name type="scientific">Apatococcus fuscideae</name>
    <dbReference type="NCBI Taxonomy" id="2026836"/>
    <lineage>
        <taxon>Eukaryota</taxon>
        <taxon>Viridiplantae</taxon>
        <taxon>Chlorophyta</taxon>
        <taxon>core chlorophytes</taxon>
        <taxon>Trebouxiophyceae</taxon>
        <taxon>Chlorellales</taxon>
        <taxon>Chlorellaceae</taxon>
        <taxon>Apatococcus</taxon>
    </lineage>
</organism>
<keyword evidence="3" id="KW-1185">Reference proteome</keyword>
<dbReference type="InterPro" id="IPR037140">
    <property type="entry name" value="VHL_beta_dom_sf"/>
</dbReference>
<dbReference type="InterPro" id="IPR024053">
    <property type="entry name" value="VHL_beta_dom"/>
</dbReference>
<reference evidence="2 3" key="1">
    <citation type="journal article" date="2024" name="Nat. Commun.">
        <title>Phylogenomics reveals the evolutionary origins of lichenization in chlorophyte algae.</title>
        <authorList>
            <person name="Puginier C."/>
            <person name="Libourel C."/>
            <person name="Otte J."/>
            <person name="Skaloud P."/>
            <person name="Haon M."/>
            <person name="Grisel S."/>
            <person name="Petersen M."/>
            <person name="Berrin J.G."/>
            <person name="Delaux P.M."/>
            <person name="Dal Grande F."/>
            <person name="Keller J."/>
        </authorList>
    </citation>
    <scope>NUCLEOTIDE SEQUENCE [LARGE SCALE GENOMIC DNA]</scope>
    <source>
        <strain evidence="2 3">SAG 2523</strain>
    </source>
</reference>
<dbReference type="InterPro" id="IPR024079">
    <property type="entry name" value="MetalloPept_cat_dom_sf"/>
</dbReference>
<dbReference type="Proteomes" id="UP001485043">
    <property type="component" value="Unassembled WGS sequence"/>
</dbReference>
<dbReference type="Gene3D" id="2.60.40.780">
    <property type="entry name" value="von Hippel-Lindau disease tumour suppressor, beta domain"/>
    <property type="match status" value="1"/>
</dbReference>
<dbReference type="SUPFAM" id="SSF49468">
    <property type="entry name" value="VHL"/>
    <property type="match status" value="1"/>
</dbReference>
<accession>A0AAW1TCA6</accession>
<dbReference type="SUPFAM" id="SSF55486">
    <property type="entry name" value="Metalloproteases ('zincins'), catalytic domain"/>
    <property type="match status" value="1"/>
</dbReference>
<proteinExistence type="predicted"/>
<feature type="domain" description="von Hippel-Lindau disease tumour suppressor beta" evidence="1">
    <location>
        <begin position="7"/>
        <end position="68"/>
    </location>
</feature>
<dbReference type="InterPro" id="IPR036208">
    <property type="entry name" value="VHL_sf"/>
</dbReference>
<evidence type="ECO:0000313" key="3">
    <source>
        <dbReference type="Proteomes" id="UP001485043"/>
    </source>
</evidence>
<dbReference type="Pfam" id="PF01847">
    <property type="entry name" value="VHL"/>
    <property type="match status" value="1"/>
</dbReference>
<dbReference type="GO" id="GO:0008237">
    <property type="term" value="F:metallopeptidase activity"/>
    <property type="evidence" value="ECO:0007669"/>
    <property type="project" value="InterPro"/>
</dbReference>
<comment type="caution">
    <text evidence="2">The sequence shown here is derived from an EMBL/GenBank/DDBJ whole genome shotgun (WGS) entry which is preliminary data.</text>
</comment>
<dbReference type="EMBL" id="JALJOV010000166">
    <property type="protein sequence ID" value="KAK9866375.1"/>
    <property type="molecule type" value="Genomic_DNA"/>
</dbReference>
<gene>
    <name evidence="2" type="ORF">WJX84_002393</name>
</gene>
<dbReference type="AlphaFoldDB" id="A0AAW1TCA6"/>